<sequence>MGLGKNYCETITKRSVIVMLIGTGLILLLFKDPKSYIYGLIFGGSINILNFRLMSISVRKSVNMSQNSAKRHTINNYMIRYLIYGLVLTIAALADYINLYTTIMSMFIVKIVIISDSFYDILAGKIRKRENNDI</sequence>
<evidence type="ECO:0000313" key="8">
    <source>
        <dbReference type="Proteomes" id="UP000037267"/>
    </source>
</evidence>
<evidence type="ECO:0000256" key="6">
    <source>
        <dbReference type="SAM" id="Phobius"/>
    </source>
</evidence>
<comment type="caution">
    <text evidence="7">The sequence shown here is derived from an EMBL/GenBank/DDBJ whole genome shotgun (WGS) entry which is preliminary data.</text>
</comment>
<comment type="subcellular location">
    <subcellularLocation>
        <location evidence="1">Cell membrane</location>
        <topology evidence="1">Multi-pass membrane protein</topology>
    </subcellularLocation>
</comment>
<gene>
    <name evidence="7" type="primary">atpI</name>
    <name evidence="7" type="ORF">CLPU_2c01730</name>
</gene>
<evidence type="ECO:0000313" key="7">
    <source>
        <dbReference type="EMBL" id="KNF09721.1"/>
    </source>
</evidence>
<evidence type="ECO:0000256" key="1">
    <source>
        <dbReference type="ARBA" id="ARBA00004651"/>
    </source>
</evidence>
<name>A0A0L0WE58_GOTPU</name>
<keyword evidence="3 6" id="KW-0812">Transmembrane</keyword>
<dbReference type="Pfam" id="PF03899">
    <property type="entry name" value="ATP-synt_I"/>
    <property type="match status" value="1"/>
</dbReference>
<dbReference type="AlphaFoldDB" id="A0A0L0WE58"/>
<dbReference type="InterPro" id="IPR005598">
    <property type="entry name" value="ATP_synth_I"/>
</dbReference>
<evidence type="ECO:0000256" key="2">
    <source>
        <dbReference type="ARBA" id="ARBA00022475"/>
    </source>
</evidence>
<keyword evidence="4 6" id="KW-1133">Transmembrane helix</keyword>
<keyword evidence="2" id="KW-1003">Cell membrane</keyword>
<evidence type="ECO:0000256" key="4">
    <source>
        <dbReference type="ARBA" id="ARBA00022989"/>
    </source>
</evidence>
<feature type="transmembrane region" description="Helical" evidence="6">
    <location>
        <begin position="12"/>
        <end position="30"/>
    </location>
</feature>
<evidence type="ECO:0000256" key="5">
    <source>
        <dbReference type="ARBA" id="ARBA00023136"/>
    </source>
</evidence>
<dbReference type="STRING" id="1503.CLPU_2c01730"/>
<feature type="transmembrane region" description="Helical" evidence="6">
    <location>
        <begin position="77"/>
        <end position="97"/>
    </location>
</feature>
<organism evidence="7 8">
    <name type="scientific">Gottschalkia purinilytica</name>
    <name type="common">Clostridium purinilyticum</name>
    <dbReference type="NCBI Taxonomy" id="1503"/>
    <lineage>
        <taxon>Bacteria</taxon>
        <taxon>Bacillati</taxon>
        <taxon>Bacillota</taxon>
        <taxon>Tissierellia</taxon>
        <taxon>Tissierellales</taxon>
        <taxon>Gottschalkiaceae</taxon>
        <taxon>Gottschalkia</taxon>
    </lineage>
</organism>
<feature type="transmembrane region" description="Helical" evidence="6">
    <location>
        <begin position="36"/>
        <end position="56"/>
    </location>
</feature>
<dbReference type="Proteomes" id="UP000037267">
    <property type="component" value="Unassembled WGS sequence"/>
</dbReference>
<accession>A0A0L0WE58</accession>
<dbReference type="OrthoDB" id="1707517at2"/>
<dbReference type="EMBL" id="LGSS01000002">
    <property type="protein sequence ID" value="KNF09721.1"/>
    <property type="molecule type" value="Genomic_DNA"/>
</dbReference>
<protein>
    <submittedName>
        <fullName evidence="7">F-ATPase, F0 complex, subunit I AtpI</fullName>
    </submittedName>
</protein>
<dbReference type="RefSeq" id="WP_050354107.1">
    <property type="nucleotide sequence ID" value="NZ_LGSS01000002.1"/>
</dbReference>
<keyword evidence="8" id="KW-1185">Reference proteome</keyword>
<keyword evidence="5 6" id="KW-0472">Membrane</keyword>
<evidence type="ECO:0000256" key="3">
    <source>
        <dbReference type="ARBA" id="ARBA00022692"/>
    </source>
</evidence>
<proteinExistence type="predicted"/>
<dbReference type="GO" id="GO:0005886">
    <property type="term" value="C:plasma membrane"/>
    <property type="evidence" value="ECO:0007669"/>
    <property type="project" value="UniProtKB-SubCell"/>
</dbReference>
<reference evidence="8" key="1">
    <citation type="submission" date="2015-07" db="EMBL/GenBank/DDBJ databases">
        <title>Draft genome sequence of the purine-degrading Gottschalkia purinilyticum DSM 1384 (formerly Clostridium purinilyticum).</title>
        <authorList>
            <person name="Poehlein A."/>
            <person name="Schiel-Bengelsdorf B."/>
            <person name="Bengelsdorf F.R."/>
            <person name="Daniel R."/>
            <person name="Duerre P."/>
        </authorList>
    </citation>
    <scope>NUCLEOTIDE SEQUENCE [LARGE SCALE GENOMIC DNA]</scope>
    <source>
        <strain evidence="8">DSM 1384</strain>
    </source>
</reference>